<sequence>MLGYGGTDKPEDPAAYIGSLLVQDLVEILDEERVDKAVVIGVTSLLRALRAYFTGSYVPPHASFDLQAFLDGTKAIGGRDLFGYWEFFGADPEAEKIIEAYIDSFICQWFPQEPEVWRDCIAPRDAHKKNLLADKIVPLGPYMTEENVEYFRDTFAQGGWAGPLNWYRAAVHGSRSKDDAATQSDTPRADIPAS</sequence>
<comment type="caution">
    <text evidence="1">The sequence shown here is derived from an EMBL/GenBank/DDBJ whole genome shotgun (WGS) entry which is preliminary data.</text>
</comment>
<dbReference type="InterPro" id="IPR029058">
    <property type="entry name" value="AB_hydrolase_fold"/>
</dbReference>
<reference evidence="1 2" key="1">
    <citation type="submission" date="2021-08" db="EMBL/GenBank/DDBJ databases">
        <title>Draft Genome Sequence of Phanerochaete sordida strain YK-624.</title>
        <authorList>
            <person name="Mori T."/>
            <person name="Dohra H."/>
            <person name="Suzuki T."/>
            <person name="Kawagishi H."/>
            <person name="Hirai H."/>
        </authorList>
    </citation>
    <scope>NUCLEOTIDE SEQUENCE [LARGE SCALE GENOMIC DNA]</scope>
    <source>
        <strain evidence="1 2">YK-624</strain>
    </source>
</reference>
<protein>
    <submittedName>
        <fullName evidence="1">Uncharacterized protein</fullName>
    </submittedName>
</protein>
<dbReference type="Gene3D" id="3.40.50.1820">
    <property type="entry name" value="alpha/beta hydrolase"/>
    <property type="match status" value="1"/>
</dbReference>
<dbReference type="EMBL" id="BPQB01000053">
    <property type="protein sequence ID" value="GJE95911.1"/>
    <property type="molecule type" value="Genomic_DNA"/>
</dbReference>
<name>A0A9P3GJG5_9APHY</name>
<gene>
    <name evidence="1" type="ORF">PsYK624_121020</name>
</gene>
<evidence type="ECO:0000313" key="2">
    <source>
        <dbReference type="Proteomes" id="UP000703269"/>
    </source>
</evidence>
<dbReference type="Proteomes" id="UP000703269">
    <property type="component" value="Unassembled WGS sequence"/>
</dbReference>
<evidence type="ECO:0000313" key="1">
    <source>
        <dbReference type="EMBL" id="GJE95911.1"/>
    </source>
</evidence>
<proteinExistence type="predicted"/>
<dbReference type="OrthoDB" id="284184at2759"/>
<dbReference type="AlphaFoldDB" id="A0A9P3GJG5"/>
<dbReference type="SUPFAM" id="SSF53474">
    <property type="entry name" value="alpha/beta-Hydrolases"/>
    <property type="match status" value="1"/>
</dbReference>
<accession>A0A9P3GJG5</accession>
<organism evidence="1 2">
    <name type="scientific">Phanerochaete sordida</name>
    <dbReference type="NCBI Taxonomy" id="48140"/>
    <lineage>
        <taxon>Eukaryota</taxon>
        <taxon>Fungi</taxon>
        <taxon>Dikarya</taxon>
        <taxon>Basidiomycota</taxon>
        <taxon>Agaricomycotina</taxon>
        <taxon>Agaricomycetes</taxon>
        <taxon>Polyporales</taxon>
        <taxon>Phanerochaetaceae</taxon>
        <taxon>Phanerochaete</taxon>
    </lineage>
</organism>
<keyword evidence="2" id="KW-1185">Reference proteome</keyword>